<feature type="coiled-coil region" evidence="1">
    <location>
        <begin position="422"/>
        <end position="449"/>
    </location>
</feature>
<keyword evidence="3" id="KW-1185">Reference proteome</keyword>
<reference evidence="3" key="1">
    <citation type="submission" date="2017-05" db="EMBL/GenBank/DDBJ databases">
        <title>The Genome Sequence of EEnterococcus faecalis 9F2_4866.</title>
        <authorList>
            <consortium name="The Broad Institute Genomics Platform"/>
            <consortium name="The Broad Institute Genomic Center for Infectious Diseases"/>
            <person name="Earl A."/>
            <person name="Manson A."/>
            <person name="Schwartman J."/>
            <person name="Gilmore M."/>
            <person name="Abouelleil A."/>
            <person name="Cao P."/>
            <person name="Chapman S."/>
            <person name="Cusick C."/>
            <person name="Shea T."/>
            <person name="Young S."/>
            <person name="Neafsey D."/>
            <person name="Nusbaum C."/>
            <person name="Birren B."/>
        </authorList>
    </citation>
    <scope>NUCLEOTIDE SEQUENCE [LARGE SCALE GENOMIC DNA]</scope>
    <source>
        <strain evidence="3">12C11_DIV0727</strain>
    </source>
</reference>
<name>A0ABZ2TA02_9ENTE</name>
<reference evidence="2 3" key="2">
    <citation type="submission" date="2024-03" db="EMBL/GenBank/DDBJ databases">
        <title>The Genome Sequence of Enterococcus sp. DIV0727d.</title>
        <authorList>
            <consortium name="The Broad Institute Genomics Platform"/>
            <consortium name="The Broad Institute Microbial Omics Core"/>
            <consortium name="The Broad Institute Genomic Center for Infectious Diseases"/>
            <person name="Earl A."/>
            <person name="Manson A."/>
            <person name="Gilmore M."/>
            <person name="Schwartman J."/>
            <person name="Shea T."/>
            <person name="Abouelleil A."/>
            <person name="Cao P."/>
            <person name="Chapman S."/>
            <person name="Cusick C."/>
            <person name="Young S."/>
            <person name="Neafsey D."/>
            <person name="Nusbaum C."/>
            <person name="Birren B."/>
        </authorList>
    </citation>
    <scope>NUCLEOTIDE SEQUENCE [LARGE SCALE GENOMIC DNA]</scope>
    <source>
        <strain evidence="2 3">12C11_DIV0727</strain>
    </source>
</reference>
<dbReference type="EMBL" id="CP147248">
    <property type="protein sequence ID" value="WYJ88179.1"/>
    <property type="molecule type" value="Genomic_DNA"/>
</dbReference>
<evidence type="ECO:0008006" key="4">
    <source>
        <dbReference type="Google" id="ProtNLM"/>
    </source>
</evidence>
<gene>
    <name evidence="2" type="ORF">A5866_003307</name>
</gene>
<dbReference type="Proteomes" id="UP000195080">
    <property type="component" value="Chromosome"/>
</dbReference>
<sequence length="759" mass="88962">MSKLNSWSTIKRLSDFLKETKDLNTLEPEPIGDKKGYYKLEGTTEKSGDGEFYIIYDCSGDNAEFDFLELNRVKKADENFSSIIVIFKNWDHERELFFKAQKELTNRKSRATLDEIYSQKISYYIDIDNEIDIPVDGDGINFLEYMYSHKEDNLKKIELNGFIYNVSMSELKEVFNVTGINLFSKNVRYGLSKDKTGKKLKENFKMYMKVKCIMNYKKDGQLYKSLSTLFNIDKQALDYNQPEQFWFYHNGITIFSYDSKSLDRTGETVKINPRKISVINGAQTLTQFFTGMEEMNSEVDNLVENIEDLDGNQLVALKEELKALIKDASKDIFVKAIFIEGNEENVKVITSGLNTQIPIMEEDQIADDNVVVRINENLKSNQIKILKGGENPGSYTGVKVLDFVKLYLVTKMKPGESKNFQKKKLVETIKEIERDLEEENTKMDLLDKLNQALIVDIWWKKRPREERENYRELDSYGKNYFQSFVINEVIKSKESIDEELLIQLYNKFIKVFNQENLDDGTFKTDELFVKYLNGTLSTIQNLVDKSIRDIDKDDLIRYINENRKSNYSVSNTITKYLNDEGIVINYFRVIPVKNKKVKESYPFPNSTFNELYQWDGYPDDDRYKKFSDSKFLEELRKTYPVFIVFWEYKATSEINGNLEEKKELVSGLEIIEDFSFMTFKKEAQKVYEETVEAFCMGKESLFPKISDDLKFHVRPKAVNAEDTFEFSNGDLLTKRTFWANSKTIEELINEKREDIVFQR</sequence>
<evidence type="ECO:0000313" key="3">
    <source>
        <dbReference type="Proteomes" id="UP000195080"/>
    </source>
</evidence>
<organism evidence="2 3">
    <name type="scientific">Candidatus Enterococcus lemimoniae</name>
    <dbReference type="NCBI Taxonomy" id="1834167"/>
    <lineage>
        <taxon>Bacteria</taxon>
        <taxon>Bacillati</taxon>
        <taxon>Bacillota</taxon>
        <taxon>Bacilli</taxon>
        <taxon>Lactobacillales</taxon>
        <taxon>Enterococcaceae</taxon>
        <taxon>Enterococcus</taxon>
    </lineage>
</organism>
<protein>
    <recommendedName>
        <fullName evidence="4">AIPR protein</fullName>
    </recommendedName>
</protein>
<accession>A0ABZ2TA02</accession>
<evidence type="ECO:0000313" key="2">
    <source>
        <dbReference type="EMBL" id="WYJ88179.1"/>
    </source>
</evidence>
<dbReference type="RefSeq" id="WP_339099702.1">
    <property type="nucleotide sequence ID" value="NZ_CP147248.1"/>
</dbReference>
<proteinExistence type="predicted"/>
<keyword evidence="1" id="KW-0175">Coiled coil</keyword>
<evidence type="ECO:0000256" key="1">
    <source>
        <dbReference type="SAM" id="Coils"/>
    </source>
</evidence>